<keyword evidence="3" id="KW-0479">Metal-binding</keyword>
<dbReference type="PANTHER" id="PTHR43210">
    <property type="entry name" value="DETHIOBIOTIN SYNTHETASE"/>
    <property type="match status" value="1"/>
</dbReference>
<accession>V8CJF4</accession>
<sequence length="228" mass="25404">MAQIYIAGIHTDTGKTHFSALFCKAFSYGYFKLIQAGEIEDRDFIRRFVPECEVFDNGISLRTAASPHIAKLLEQRDYKAEQISIPNAQNLAIELAGGLFTPLDDKQCSLEYLYQNPKPCILVGRYYLGCINHILLSAHALKAHNIPLLCVAMMADNHGDKGDELERHRSGEKCSDGYIDEFLQGHSLLQGVPLVRTRFFTQDSFASVAQNLAINPALLRALQGLKSS</sequence>
<protein>
    <submittedName>
        <fullName evidence="9">Dethiobiotin synthase</fullName>
    </submittedName>
</protein>
<evidence type="ECO:0000313" key="9">
    <source>
        <dbReference type="EMBL" id="ETD27227.1"/>
    </source>
</evidence>
<evidence type="ECO:0000256" key="4">
    <source>
        <dbReference type="ARBA" id="ARBA00022741"/>
    </source>
</evidence>
<dbReference type="EMBL" id="AZJJ01000001">
    <property type="protein sequence ID" value="ETD27227.1"/>
    <property type="molecule type" value="Genomic_DNA"/>
</dbReference>
<dbReference type="Pfam" id="PF13500">
    <property type="entry name" value="AAA_26"/>
    <property type="match status" value="1"/>
</dbReference>
<dbReference type="GO" id="GO:0000287">
    <property type="term" value="F:magnesium ion binding"/>
    <property type="evidence" value="ECO:0007669"/>
    <property type="project" value="InterPro"/>
</dbReference>
<proteinExistence type="predicted"/>
<name>V8CJF4_9HELI</name>
<keyword evidence="7" id="KW-0460">Magnesium</keyword>
<evidence type="ECO:0000256" key="8">
    <source>
        <dbReference type="ARBA" id="ARBA00047386"/>
    </source>
</evidence>
<comment type="caution">
    <text evidence="9">The sequence shown here is derived from an EMBL/GenBank/DDBJ whole genome shotgun (WGS) entry which is preliminary data.</text>
</comment>
<dbReference type="eggNOG" id="COG0132">
    <property type="taxonomic scope" value="Bacteria"/>
</dbReference>
<gene>
    <name evidence="9" type="ORF">HMPREF2087_00135</name>
</gene>
<keyword evidence="5" id="KW-0093">Biotin biosynthesis</keyword>
<evidence type="ECO:0000256" key="1">
    <source>
        <dbReference type="ARBA" id="ARBA00022490"/>
    </source>
</evidence>
<evidence type="ECO:0000256" key="3">
    <source>
        <dbReference type="ARBA" id="ARBA00022723"/>
    </source>
</evidence>
<evidence type="ECO:0000256" key="2">
    <source>
        <dbReference type="ARBA" id="ARBA00022598"/>
    </source>
</evidence>
<dbReference type="HOGENOM" id="CLU_072551_2_0_7"/>
<dbReference type="GO" id="GO:0005524">
    <property type="term" value="F:ATP binding"/>
    <property type="evidence" value="ECO:0007669"/>
    <property type="project" value="UniProtKB-KW"/>
</dbReference>
<dbReference type="AlphaFoldDB" id="V8CJF4"/>
<dbReference type="PANTHER" id="PTHR43210:SF2">
    <property type="entry name" value="ATP-DEPENDENT DETHIOBIOTIN SYNTHETASE BIOD 2"/>
    <property type="match status" value="1"/>
</dbReference>
<dbReference type="InterPro" id="IPR027417">
    <property type="entry name" value="P-loop_NTPase"/>
</dbReference>
<evidence type="ECO:0000256" key="6">
    <source>
        <dbReference type="ARBA" id="ARBA00022840"/>
    </source>
</evidence>
<comment type="catalytic activity">
    <reaction evidence="8">
        <text>(7R,8S)-8-amino-7-(carboxyamino)nonanoate + ATP = (4R,5S)-dethiobiotin + ADP + phosphate + H(+)</text>
        <dbReference type="Rhea" id="RHEA:63684"/>
        <dbReference type="ChEBI" id="CHEBI:15378"/>
        <dbReference type="ChEBI" id="CHEBI:30616"/>
        <dbReference type="ChEBI" id="CHEBI:43474"/>
        <dbReference type="ChEBI" id="CHEBI:149470"/>
        <dbReference type="ChEBI" id="CHEBI:149473"/>
        <dbReference type="ChEBI" id="CHEBI:456216"/>
    </reaction>
</comment>
<dbReference type="InterPro" id="IPR004472">
    <property type="entry name" value="DTB_synth_BioD"/>
</dbReference>
<dbReference type="RefSeq" id="WP_023929023.1">
    <property type="nucleotide sequence ID" value="NZ_KI669458.1"/>
</dbReference>
<dbReference type="GO" id="GO:0005829">
    <property type="term" value="C:cytosol"/>
    <property type="evidence" value="ECO:0007669"/>
    <property type="project" value="TreeGrafter"/>
</dbReference>
<dbReference type="SUPFAM" id="SSF52540">
    <property type="entry name" value="P-loop containing nucleoside triphosphate hydrolases"/>
    <property type="match status" value="1"/>
</dbReference>
<keyword evidence="10" id="KW-1185">Reference proteome</keyword>
<dbReference type="OrthoDB" id="9802097at2"/>
<reference evidence="9 10" key="1">
    <citation type="submission" date="2013-10" db="EMBL/GenBank/DDBJ databases">
        <title>The Genome Sequence of Helicobacter canis NCTC 12740.</title>
        <authorList>
            <consortium name="The Broad Institute Genomics Platform"/>
            <person name="Earl A."/>
            <person name="Fox J.G."/>
            <person name="Shen Z."/>
            <person name="Young S.K."/>
            <person name="Zeng Q."/>
            <person name="Gargeya S."/>
            <person name="Fitzgerald M."/>
            <person name="Abouelleil A."/>
            <person name="Alvarado L."/>
            <person name="Chapman S.B."/>
            <person name="Gainer-Dewar J."/>
            <person name="Goldberg J."/>
            <person name="Griggs A."/>
            <person name="Gujja S."/>
            <person name="Hansen M."/>
            <person name="Howarth C."/>
            <person name="Imamovic A."/>
            <person name="Ireland A."/>
            <person name="Larimer J."/>
            <person name="McCowan C."/>
            <person name="Murphy C."/>
            <person name="Pearson M."/>
            <person name="Poon T.W."/>
            <person name="Priest M."/>
            <person name="Roberts A."/>
            <person name="Saif S."/>
            <person name="Shea T."/>
            <person name="Sykes S."/>
            <person name="Wortman J."/>
            <person name="Nusbaum C."/>
            <person name="Birren B."/>
        </authorList>
    </citation>
    <scope>NUCLEOTIDE SEQUENCE [LARGE SCALE GENOMIC DNA]</scope>
    <source>
        <strain evidence="9 10">NCTC 12740</strain>
    </source>
</reference>
<dbReference type="Proteomes" id="UP000018688">
    <property type="component" value="Unassembled WGS sequence"/>
</dbReference>
<evidence type="ECO:0000256" key="7">
    <source>
        <dbReference type="ARBA" id="ARBA00022842"/>
    </source>
</evidence>
<keyword evidence="1" id="KW-0963">Cytoplasm</keyword>
<dbReference type="GO" id="GO:0009102">
    <property type="term" value="P:biotin biosynthetic process"/>
    <property type="evidence" value="ECO:0007669"/>
    <property type="project" value="UniProtKB-UniPathway"/>
</dbReference>
<keyword evidence="6" id="KW-0067">ATP-binding</keyword>
<dbReference type="STRING" id="1357399.HMPREF2087_00135"/>
<organism evidence="9 10">
    <name type="scientific">Helicobacter canis NCTC 12740</name>
    <dbReference type="NCBI Taxonomy" id="1357399"/>
    <lineage>
        <taxon>Bacteria</taxon>
        <taxon>Pseudomonadati</taxon>
        <taxon>Campylobacterota</taxon>
        <taxon>Epsilonproteobacteria</taxon>
        <taxon>Campylobacterales</taxon>
        <taxon>Helicobacteraceae</taxon>
        <taxon>Helicobacter</taxon>
    </lineage>
</organism>
<dbReference type="CDD" id="cd03109">
    <property type="entry name" value="DTBS"/>
    <property type="match status" value="1"/>
</dbReference>
<evidence type="ECO:0000313" key="10">
    <source>
        <dbReference type="Proteomes" id="UP000018688"/>
    </source>
</evidence>
<keyword evidence="2" id="KW-0436">Ligase</keyword>
<dbReference type="PATRIC" id="fig|1357399.3.peg.141"/>
<dbReference type="UniPathway" id="UPA00078"/>
<keyword evidence="4" id="KW-0547">Nucleotide-binding</keyword>
<dbReference type="GO" id="GO:0004141">
    <property type="term" value="F:dethiobiotin synthase activity"/>
    <property type="evidence" value="ECO:0007669"/>
    <property type="project" value="InterPro"/>
</dbReference>
<dbReference type="Gene3D" id="3.40.50.300">
    <property type="entry name" value="P-loop containing nucleotide triphosphate hydrolases"/>
    <property type="match status" value="1"/>
</dbReference>
<evidence type="ECO:0000256" key="5">
    <source>
        <dbReference type="ARBA" id="ARBA00022756"/>
    </source>
</evidence>